<evidence type="ECO:0008006" key="4">
    <source>
        <dbReference type="Google" id="ProtNLM"/>
    </source>
</evidence>
<protein>
    <recommendedName>
        <fullName evidence="4">DUF2934 domain-containing protein</fullName>
    </recommendedName>
</protein>
<sequence>MGTKMDDKIIEKIRKRAHEIWEYRQEFQINVIVNKFGQYQNLTAQDDWLEAEREILNG</sequence>
<evidence type="ECO:0000313" key="1">
    <source>
        <dbReference type="EMBL" id="QJA61663.1"/>
    </source>
</evidence>
<name>A0A6M3IVQ8_9ZZZZ</name>
<dbReference type="AlphaFoldDB" id="A0A6M3IVQ8"/>
<dbReference type="EMBL" id="MT142412">
    <property type="protein sequence ID" value="QJA80227.1"/>
    <property type="molecule type" value="Genomic_DNA"/>
</dbReference>
<dbReference type="EMBL" id="MT141448">
    <property type="protein sequence ID" value="QJA61663.1"/>
    <property type="molecule type" value="Genomic_DNA"/>
</dbReference>
<gene>
    <name evidence="2" type="ORF">MM415A00760_0015</name>
    <name evidence="1" type="ORF">MM415B00904_0031</name>
    <name evidence="3" type="ORF">TM448B01850_0006</name>
</gene>
<reference evidence="1" key="1">
    <citation type="submission" date="2020-03" db="EMBL/GenBank/DDBJ databases">
        <title>The deep terrestrial virosphere.</title>
        <authorList>
            <person name="Holmfeldt K."/>
            <person name="Nilsson E."/>
            <person name="Simone D."/>
            <person name="Lopez-Fernandez M."/>
            <person name="Wu X."/>
            <person name="de Brujin I."/>
            <person name="Lundin D."/>
            <person name="Andersson A."/>
            <person name="Bertilsson S."/>
            <person name="Dopson M."/>
        </authorList>
    </citation>
    <scope>NUCLEOTIDE SEQUENCE</scope>
    <source>
        <strain evidence="2">MM415A00760</strain>
        <strain evidence="1">MM415B00904</strain>
        <strain evidence="3">TM448B01850</strain>
    </source>
</reference>
<evidence type="ECO:0000313" key="3">
    <source>
        <dbReference type="EMBL" id="QJI00162.1"/>
    </source>
</evidence>
<organism evidence="1">
    <name type="scientific">viral metagenome</name>
    <dbReference type="NCBI Taxonomy" id="1070528"/>
    <lineage>
        <taxon>unclassified sequences</taxon>
        <taxon>metagenomes</taxon>
        <taxon>organismal metagenomes</taxon>
    </lineage>
</organism>
<dbReference type="EMBL" id="MT144833">
    <property type="protein sequence ID" value="QJI00162.1"/>
    <property type="molecule type" value="Genomic_DNA"/>
</dbReference>
<evidence type="ECO:0000313" key="2">
    <source>
        <dbReference type="EMBL" id="QJA80227.1"/>
    </source>
</evidence>
<proteinExistence type="predicted"/>
<accession>A0A6M3IVQ8</accession>